<feature type="signal peptide" evidence="3">
    <location>
        <begin position="1"/>
        <end position="26"/>
    </location>
</feature>
<dbReference type="InterPro" id="IPR052193">
    <property type="entry name" value="Peptidase_C59"/>
</dbReference>
<evidence type="ECO:0000313" key="7">
    <source>
        <dbReference type="Proteomes" id="UP000245216"/>
    </source>
</evidence>
<sequence length="357" mass="39268">MLLKKCRRTLLACAVGLALVPAASQACTRAVFLGDNGQVITGRSMDWKLDVGTNLWIFPRGAKRSGEAGPSSIEWTSKYGSVIASGYDLASTDGANEKGLNVNLLWLVESEYPTPQKGDKTLSMSLWGQYVLDNFATVAEAVAALEKNPFVVISDKVPNEERLATLHLSMSDSSGDSAIIEYIDGKQHIHHSRKYQVMTNSPTFDQQLAIRDYWQSVGGMNMLPGTSRAADRFARASFYIDAVPRNLSDDKAVASVLSVMRNASTPYGMTVPDQPNNSSTRWRTVFDHQRSLYYFDSVLSPGAFWVDMKKVDFSAETGKVMKLDLGPEQSTVYMGEALEHFKPAKPFQFLPAKGPAV</sequence>
<reference evidence="6 8" key="3">
    <citation type="submission" date="2022-05" db="EMBL/GenBank/DDBJ databases">
        <title>Complete sequence of strain NY11312.</title>
        <authorList>
            <person name="Zhou D."/>
        </authorList>
    </citation>
    <scope>NUCLEOTIDE SEQUENCE [LARGE SCALE GENOMIC DNA]</scope>
    <source>
        <strain evidence="6 8">NY11312</strain>
    </source>
</reference>
<keyword evidence="2 5" id="KW-0378">Hydrolase</keyword>
<dbReference type="GO" id="GO:0016787">
    <property type="term" value="F:hydrolase activity"/>
    <property type="evidence" value="ECO:0007669"/>
    <property type="project" value="UniProtKB-KW"/>
</dbReference>
<evidence type="ECO:0000313" key="8">
    <source>
        <dbReference type="Proteomes" id="UP001211866"/>
    </source>
</evidence>
<evidence type="ECO:0000259" key="4">
    <source>
        <dbReference type="Pfam" id="PF02275"/>
    </source>
</evidence>
<dbReference type="RefSeq" id="WP_042481758.1">
    <property type="nucleotide sequence ID" value="NZ_CAXOJJ010000003.1"/>
</dbReference>
<keyword evidence="3" id="KW-0732">Signal</keyword>
<evidence type="ECO:0000313" key="5">
    <source>
        <dbReference type="EMBL" id="PWE15652.1"/>
    </source>
</evidence>
<gene>
    <name evidence="5" type="ORF">DF183_02665</name>
    <name evidence="6" type="ORF">M2J83_13525</name>
</gene>
<reference evidence="5 7" key="1">
    <citation type="submission" date="2018-05" db="EMBL/GenBank/DDBJ databases">
        <title>Genome Sequence of an Efficient Indole-Degrading Bacterium, Alcaligenes sp.YBY.</title>
        <authorList>
            <person name="Yang B."/>
        </authorList>
    </citation>
    <scope>NUCLEOTIDE SEQUENCE [LARGE SCALE GENOMIC DNA]</scope>
    <source>
        <strain evidence="5 7">YBY</strain>
    </source>
</reference>
<accession>A0A2U2BNR6</accession>
<feature type="domain" description="Choloylglycine hydrolase/NAAA C-terminal" evidence="4">
    <location>
        <begin position="27"/>
        <end position="313"/>
    </location>
</feature>
<dbReference type="InterPro" id="IPR029132">
    <property type="entry name" value="CBAH/NAAA_C"/>
</dbReference>
<protein>
    <submittedName>
        <fullName evidence="5">Linear amide C-N hydrolase</fullName>
    </submittedName>
</protein>
<dbReference type="Gene3D" id="3.60.60.10">
    <property type="entry name" value="Penicillin V Acylase, Chain A"/>
    <property type="match status" value="1"/>
</dbReference>
<dbReference type="AlphaFoldDB" id="A0A2U2BNR6"/>
<dbReference type="EMBL" id="QEXO01000001">
    <property type="protein sequence ID" value="PWE15652.1"/>
    <property type="molecule type" value="Genomic_DNA"/>
</dbReference>
<keyword evidence="8" id="KW-1185">Reference proteome</keyword>
<evidence type="ECO:0000256" key="1">
    <source>
        <dbReference type="ARBA" id="ARBA00006625"/>
    </source>
</evidence>
<dbReference type="CDD" id="cd01902">
    <property type="entry name" value="Ntn_CGH"/>
    <property type="match status" value="1"/>
</dbReference>
<proteinExistence type="inferred from homology"/>
<comment type="similarity">
    <text evidence="1">Belongs to the peptidase C59 family.</text>
</comment>
<dbReference type="Proteomes" id="UP001211866">
    <property type="component" value="Chromosome"/>
</dbReference>
<dbReference type="SUPFAM" id="SSF56235">
    <property type="entry name" value="N-terminal nucleophile aminohydrolases (Ntn hydrolases)"/>
    <property type="match status" value="1"/>
</dbReference>
<evidence type="ECO:0000256" key="2">
    <source>
        <dbReference type="ARBA" id="ARBA00022801"/>
    </source>
</evidence>
<feature type="chain" id="PRO_5044580896" evidence="3">
    <location>
        <begin position="27"/>
        <end position="357"/>
    </location>
</feature>
<dbReference type="Proteomes" id="UP000245216">
    <property type="component" value="Unassembled WGS sequence"/>
</dbReference>
<evidence type="ECO:0000313" key="6">
    <source>
        <dbReference type="EMBL" id="WBM36827.1"/>
    </source>
</evidence>
<name>A0A2U2BNR6_ALCFA</name>
<dbReference type="PANTHER" id="PTHR35527:SF2">
    <property type="entry name" value="HYDROLASE"/>
    <property type="match status" value="1"/>
</dbReference>
<dbReference type="EMBL" id="CP096916">
    <property type="protein sequence ID" value="WBM36827.1"/>
    <property type="molecule type" value="Genomic_DNA"/>
</dbReference>
<dbReference type="InterPro" id="IPR029055">
    <property type="entry name" value="Ntn_hydrolases_N"/>
</dbReference>
<evidence type="ECO:0000256" key="3">
    <source>
        <dbReference type="SAM" id="SignalP"/>
    </source>
</evidence>
<dbReference type="OrthoDB" id="1265391at2"/>
<dbReference type="PANTHER" id="PTHR35527">
    <property type="entry name" value="CHOLOYLGLYCINE HYDROLASE"/>
    <property type="match status" value="1"/>
</dbReference>
<dbReference type="STRING" id="511.UZ73_02440"/>
<dbReference type="Pfam" id="PF02275">
    <property type="entry name" value="CBAH"/>
    <property type="match status" value="1"/>
</dbReference>
<dbReference type="PROSITE" id="PS51257">
    <property type="entry name" value="PROKAR_LIPOPROTEIN"/>
    <property type="match status" value="1"/>
</dbReference>
<reference evidence="5 7" key="2">
    <citation type="submission" date="2018-05" db="EMBL/GenBank/DDBJ databases">
        <authorList>
            <person name="Lanie J.A."/>
            <person name="Ng W.-L."/>
            <person name="Kazmierczak K.M."/>
            <person name="Andrzejewski T.M."/>
            <person name="Davidsen T.M."/>
            <person name="Wayne K.J."/>
            <person name="Tettelin H."/>
            <person name="Glass J.I."/>
            <person name="Rusch D."/>
            <person name="Podicherti R."/>
            <person name="Tsui H.-C.T."/>
            <person name="Winkler M.E."/>
        </authorList>
    </citation>
    <scope>NUCLEOTIDE SEQUENCE [LARGE SCALE GENOMIC DNA]</scope>
    <source>
        <strain evidence="5 7">YBY</strain>
    </source>
</reference>
<organism evidence="5 7">
    <name type="scientific">Alcaligenes faecalis</name>
    <dbReference type="NCBI Taxonomy" id="511"/>
    <lineage>
        <taxon>Bacteria</taxon>
        <taxon>Pseudomonadati</taxon>
        <taxon>Pseudomonadota</taxon>
        <taxon>Betaproteobacteria</taxon>
        <taxon>Burkholderiales</taxon>
        <taxon>Alcaligenaceae</taxon>
        <taxon>Alcaligenes</taxon>
    </lineage>
</organism>